<evidence type="ECO:0000256" key="2">
    <source>
        <dbReference type="ARBA" id="ARBA00005128"/>
    </source>
</evidence>
<dbReference type="GO" id="GO:0004337">
    <property type="term" value="F:(2E,6E)-farnesyl diphosphate synthase activity"/>
    <property type="evidence" value="ECO:0007669"/>
    <property type="project" value="UniProtKB-EC"/>
</dbReference>
<dbReference type="SUPFAM" id="SSF48576">
    <property type="entry name" value="Terpenoid synthases"/>
    <property type="match status" value="1"/>
</dbReference>
<keyword evidence="6" id="KW-0460">Magnesium</keyword>
<dbReference type="GO" id="GO:0004311">
    <property type="term" value="F:geranylgeranyl diphosphate synthase activity"/>
    <property type="evidence" value="ECO:0007669"/>
    <property type="project" value="UniProtKB-EC"/>
</dbReference>
<dbReference type="Proteomes" id="UP000567922">
    <property type="component" value="Unassembled WGS sequence"/>
</dbReference>
<dbReference type="EC" id="2.5.1.1" evidence="8"/>
<keyword evidence="9" id="KW-1185">Reference proteome</keyword>
<comment type="caution">
    <text evidence="8">The sequence shown here is derived from an EMBL/GenBank/DDBJ whole genome shotgun (WGS) entry which is preliminary data.</text>
</comment>
<organism evidence="8 9">
    <name type="scientific">Hoyosella altamirensis</name>
    <dbReference type="NCBI Taxonomy" id="616997"/>
    <lineage>
        <taxon>Bacteria</taxon>
        <taxon>Bacillati</taxon>
        <taxon>Actinomycetota</taxon>
        <taxon>Actinomycetes</taxon>
        <taxon>Mycobacteriales</taxon>
        <taxon>Hoyosellaceae</taxon>
        <taxon>Hoyosella</taxon>
    </lineage>
</organism>
<protein>
    <submittedName>
        <fullName evidence="8">Geranylgeranyl diphosphate synthase type I</fullName>
        <ecNumber evidence="8">2.5.1.1</ecNumber>
        <ecNumber evidence="8">2.5.1.10</ecNumber>
        <ecNumber evidence="8">2.5.1.29</ecNumber>
    </submittedName>
</protein>
<dbReference type="Gene3D" id="1.10.600.10">
    <property type="entry name" value="Farnesyl Diphosphate Synthase"/>
    <property type="match status" value="1"/>
</dbReference>
<evidence type="ECO:0000313" key="8">
    <source>
        <dbReference type="EMBL" id="MBB3038889.1"/>
    </source>
</evidence>
<dbReference type="InterPro" id="IPR008949">
    <property type="entry name" value="Isoprenoid_synthase_dom_sf"/>
</dbReference>
<gene>
    <name evidence="8" type="ORF">FHU29_003358</name>
</gene>
<dbReference type="AlphaFoldDB" id="A0A839RRE0"/>
<accession>A0A839RRE0</accession>
<dbReference type="GO" id="GO:0008299">
    <property type="term" value="P:isoprenoid biosynthetic process"/>
    <property type="evidence" value="ECO:0007669"/>
    <property type="project" value="InterPro"/>
</dbReference>
<dbReference type="SFLD" id="SFLDG01017">
    <property type="entry name" value="Polyprenyl_Transferase_Like"/>
    <property type="match status" value="1"/>
</dbReference>
<dbReference type="PROSITE" id="PS00444">
    <property type="entry name" value="POLYPRENYL_SYNTHASE_2"/>
    <property type="match status" value="1"/>
</dbReference>
<name>A0A839RRE0_9ACTN</name>
<evidence type="ECO:0000256" key="6">
    <source>
        <dbReference type="ARBA" id="ARBA00022842"/>
    </source>
</evidence>
<dbReference type="GO" id="GO:0046872">
    <property type="term" value="F:metal ion binding"/>
    <property type="evidence" value="ECO:0007669"/>
    <property type="project" value="UniProtKB-KW"/>
</dbReference>
<proteinExistence type="inferred from homology"/>
<evidence type="ECO:0000256" key="4">
    <source>
        <dbReference type="ARBA" id="ARBA00022679"/>
    </source>
</evidence>
<evidence type="ECO:0000256" key="1">
    <source>
        <dbReference type="ARBA" id="ARBA00001946"/>
    </source>
</evidence>
<evidence type="ECO:0000256" key="3">
    <source>
        <dbReference type="ARBA" id="ARBA00006706"/>
    </source>
</evidence>
<sequence>MLRATANVAGRYLGRAAMADGLQQNQGVPVVSCRRQELALSAPMMPPHLPSGLPQPPHDIRTNVADALRGFFRDRASLVEPVGTEFRSAVTHLEDFVLRGGKRVRPTFAWVGWLGAGGDVDAPGADNVLSACASLELIQACALIHDDIIDNSRTRRGFPTIHVEFARQHRDQGWGGDPESFGEAAGILIGDLALAWADDMFHGSGIGTEAHQRALPVWAAMRTEVLGGQLLDIVVESSGDGSHGSALKINRFKTAAYTVERPLHLGAAIAGADDALIAAYRTFGADIGIAFQLRDDLLGVFGDPATTGKPSGDDLRAGKRTALLAYALETADANQPDVAATLRSAVGTELSEADVDSLRSLIISLGAVERVEKQIADLTERALNALDASSARPGTKDALHAMALAVTRRTY</sequence>
<comment type="pathway">
    <text evidence="2">Isoprenoid biosynthesis.</text>
</comment>
<keyword evidence="4 7" id="KW-0808">Transferase</keyword>
<dbReference type="SFLD" id="SFLDS00005">
    <property type="entry name" value="Isoprenoid_Synthase_Type_I"/>
    <property type="match status" value="1"/>
</dbReference>
<evidence type="ECO:0000256" key="7">
    <source>
        <dbReference type="RuleBase" id="RU004466"/>
    </source>
</evidence>
<dbReference type="GO" id="GO:0004161">
    <property type="term" value="F:dimethylallyltranstransferase activity"/>
    <property type="evidence" value="ECO:0007669"/>
    <property type="project" value="UniProtKB-EC"/>
</dbReference>
<dbReference type="InterPro" id="IPR000092">
    <property type="entry name" value="Polyprenyl_synt"/>
</dbReference>
<dbReference type="PANTHER" id="PTHR12001">
    <property type="entry name" value="GERANYLGERANYL PYROPHOSPHATE SYNTHASE"/>
    <property type="match status" value="1"/>
</dbReference>
<evidence type="ECO:0000256" key="5">
    <source>
        <dbReference type="ARBA" id="ARBA00022723"/>
    </source>
</evidence>
<dbReference type="EC" id="2.5.1.29" evidence="8"/>
<reference evidence="8 9" key="1">
    <citation type="submission" date="2020-08" db="EMBL/GenBank/DDBJ databases">
        <title>Sequencing the genomes of 1000 actinobacteria strains.</title>
        <authorList>
            <person name="Klenk H.-P."/>
        </authorList>
    </citation>
    <scope>NUCLEOTIDE SEQUENCE [LARGE SCALE GENOMIC DNA]</scope>
    <source>
        <strain evidence="8 9">DSM 45258</strain>
    </source>
</reference>
<dbReference type="CDD" id="cd00685">
    <property type="entry name" value="Trans_IPPS_HT"/>
    <property type="match status" value="1"/>
</dbReference>
<evidence type="ECO:0000313" key="9">
    <source>
        <dbReference type="Proteomes" id="UP000567922"/>
    </source>
</evidence>
<dbReference type="EMBL" id="JACHWS010000003">
    <property type="protein sequence ID" value="MBB3038889.1"/>
    <property type="molecule type" value="Genomic_DNA"/>
</dbReference>
<dbReference type="EC" id="2.5.1.10" evidence="8"/>
<comment type="similarity">
    <text evidence="3 7">Belongs to the FPP/GGPP synthase family.</text>
</comment>
<dbReference type="PANTHER" id="PTHR12001:SF85">
    <property type="entry name" value="SHORT CHAIN ISOPRENYL DIPHOSPHATE SYNTHASE"/>
    <property type="match status" value="1"/>
</dbReference>
<dbReference type="InterPro" id="IPR033749">
    <property type="entry name" value="Polyprenyl_synt_CS"/>
</dbReference>
<keyword evidence="5" id="KW-0479">Metal-binding</keyword>
<dbReference type="Pfam" id="PF00348">
    <property type="entry name" value="polyprenyl_synt"/>
    <property type="match status" value="1"/>
</dbReference>
<comment type="cofactor">
    <cofactor evidence="1">
        <name>Mg(2+)</name>
        <dbReference type="ChEBI" id="CHEBI:18420"/>
    </cofactor>
</comment>
<dbReference type="PROSITE" id="PS00723">
    <property type="entry name" value="POLYPRENYL_SYNTHASE_1"/>
    <property type="match status" value="1"/>
</dbReference>